<name>A0A1I3CCN1_9PLAN</name>
<feature type="transmembrane region" description="Helical" evidence="9">
    <location>
        <begin position="223"/>
        <end position="251"/>
    </location>
</feature>
<dbReference type="InterPro" id="IPR036388">
    <property type="entry name" value="WH-like_DNA-bd_sf"/>
</dbReference>
<dbReference type="GO" id="GO:0046914">
    <property type="term" value="F:transition metal ion binding"/>
    <property type="evidence" value="ECO:0007669"/>
    <property type="project" value="InterPro"/>
</dbReference>
<evidence type="ECO:0000256" key="8">
    <source>
        <dbReference type="RuleBase" id="RU003943"/>
    </source>
</evidence>
<evidence type="ECO:0000256" key="9">
    <source>
        <dbReference type="SAM" id="Phobius"/>
    </source>
</evidence>
<feature type="transmembrane region" description="Helical" evidence="9">
    <location>
        <begin position="124"/>
        <end position="144"/>
    </location>
</feature>
<evidence type="ECO:0000256" key="7">
    <source>
        <dbReference type="ARBA" id="ARBA00023136"/>
    </source>
</evidence>
<accession>A0A1I3CCN1</accession>
<comment type="subcellular location">
    <subcellularLocation>
        <location evidence="1 8">Cell membrane</location>
        <topology evidence="1 8">Multi-pass membrane protein</topology>
    </subcellularLocation>
</comment>
<keyword evidence="4" id="KW-1003">Cell membrane</keyword>
<keyword evidence="7 9" id="KW-0472">Membrane</keyword>
<evidence type="ECO:0000313" key="11">
    <source>
        <dbReference type="EMBL" id="SFH72227.1"/>
    </source>
</evidence>
<feature type="transmembrane region" description="Helical" evidence="9">
    <location>
        <begin position="91"/>
        <end position="112"/>
    </location>
</feature>
<evidence type="ECO:0000256" key="3">
    <source>
        <dbReference type="ARBA" id="ARBA00022448"/>
    </source>
</evidence>
<feature type="domain" description="Iron dependent repressor metal binding and dimerisation" evidence="10">
    <location>
        <begin position="404"/>
        <end position="472"/>
    </location>
</feature>
<evidence type="ECO:0000256" key="2">
    <source>
        <dbReference type="ARBA" id="ARBA00008034"/>
    </source>
</evidence>
<dbReference type="InterPro" id="IPR036421">
    <property type="entry name" value="Fe_dep_repressor_sf"/>
</dbReference>
<dbReference type="SUPFAM" id="SSF81345">
    <property type="entry name" value="ABC transporter involved in vitamin B12 uptake, BtuC"/>
    <property type="match status" value="1"/>
</dbReference>
<organism evidence="11 12">
    <name type="scientific">Planctomicrobium piriforme</name>
    <dbReference type="NCBI Taxonomy" id="1576369"/>
    <lineage>
        <taxon>Bacteria</taxon>
        <taxon>Pseudomonadati</taxon>
        <taxon>Planctomycetota</taxon>
        <taxon>Planctomycetia</taxon>
        <taxon>Planctomycetales</taxon>
        <taxon>Planctomycetaceae</taxon>
        <taxon>Planctomicrobium</taxon>
    </lineage>
</organism>
<dbReference type="Pfam" id="PF02742">
    <property type="entry name" value="Fe_dep_repr_C"/>
    <property type="match status" value="1"/>
</dbReference>
<feature type="transmembrane region" description="Helical" evidence="9">
    <location>
        <begin position="263"/>
        <end position="284"/>
    </location>
</feature>
<dbReference type="EMBL" id="FOQD01000002">
    <property type="protein sequence ID" value="SFH72227.1"/>
    <property type="molecule type" value="Genomic_DNA"/>
</dbReference>
<keyword evidence="5 8" id="KW-0812">Transmembrane</keyword>
<gene>
    <name evidence="11" type="ORF">SAMN05421753_102223</name>
</gene>
<dbReference type="GO" id="GO:0043190">
    <property type="term" value="C:ATP-binding cassette (ABC) transporter complex"/>
    <property type="evidence" value="ECO:0007669"/>
    <property type="project" value="InterPro"/>
</dbReference>
<evidence type="ECO:0000259" key="10">
    <source>
        <dbReference type="Pfam" id="PF02742"/>
    </source>
</evidence>
<protein>
    <submittedName>
        <fullName evidence="11">Manganese/zinc/iron transport system permease protein</fullName>
    </submittedName>
</protein>
<evidence type="ECO:0000256" key="5">
    <source>
        <dbReference type="ARBA" id="ARBA00022692"/>
    </source>
</evidence>
<dbReference type="InterPro" id="IPR037294">
    <property type="entry name" value="ABC_BtuC-like"/>
</dbReference>
<evidence type="ECO:0000313" key="12">
    <source>
        <dbReference type="Proteomes" id="UP000199518"/>
    </source>
</evidence>
<dbReference type="Gene3D" id="1.10.10.10">
    <property type="entry name" value="Winged helix-like DNA-binding domain superfamily/Winged helix DNA-binding domain"/>
    <property type="match status" value="1"/>
</dbReference>
<evidence type="ECO:0000256" key="1">
    <source>
        <dbReference type="ARBA" id="ARBA00004651"/>
    </source>
</evidence>
<dbReference type="AlphaFoldDB" id="A0A1I3CCN1"/>
<dbReference type="STRING" id="1576369.SAMN05421753_102223"/>
<feature type="transmembrane region" description="Helical" evidence="9">
    <location>
        <begin position="29"/>
        <end position="50"/>
    </location>
</feature>
<dbReference type="Proteomes" id="UP000199518">
    <property type="component" value="Unassembled WGS sequence"/>
</dbReference>
<keyword evidence="6 9" id="KW-1133">Transmembrane helix</keyword>
<evidence type="ECO:0000256" key="4">
    <source>
        <dbReference type="ARBA" id="ARBA00022475"/>
    </source>
</evidence>
<dbReference type="SUPFAM" id="SSF47979">
    <property type="entry name" value="Iron-dependent repressor protein, dimerization domain"/>
    <property type="match status" value="1"/>
</dbReference>
<proteinExistence type="inferred from homology"/>
<dbReference type="CDD" id="cd06550">
    <property type="entry name" value="TM_ABC_iron-siderophores_like"/>
    <property type="match status" value="1"/>
</dbReference>
<dbReference type="OrthoDB" id="9788905at2"/>
<dbReference type="RefSeq" id="WP_092047913.1">
    <property type="nucleotide sequence ID" value="NZ_FOQD01000002.1"/>
</dbReference>
<keyword evidence="12" id="KW-1185">Reference proteome</keyword>
<feature type="transmembrane region" description="Helical" evidence="9">
    <location>
        <begin position="304"/>
        <end position="324"/>
    </location>
</feature>
<dbReference type="Pfam" id="PF00950">
    <property type="entry name" value="ABC-3"/>
    <property type="match status" value="1"/>
</dbReference>
<dbReference type="GO" id="GO:0010043">
    <property type="term" value="P:response to zinc ion"/>
    <property type="evidence" value="ECO:0007669"/>
    <property type="project" value="TreeGrafter"/>
</dbReference>
<dbReference type="PANTHER" id="PTHR30477:SF8">
    <property type="entry name" value="METAL TRANSPORT SYSTEM MEMBRANE PROTEIN CT_070-RELATED"/>
    <property type="match status" value="1"/>
</dbReference>
<feature type="transmembrane region" description="Helical" evidence="9">
    <location>
        <begin position="62"/>
        <end position="79"/>
    </location>
</feature>
<keyword evidence="3 8" id="KW-0813">Transport</keyword>
<dbReference type="Gene3D" id="1.10.3470.10">
    <property type="entry name" value="ABC transporter involved in vitamin B12 uptake, BtuC"/>
    <property type="match status" value="1"/>
</dbReference>
<sequence>MSCLFSELLMLNSPPGLLGAFVWEPWDTWIIVLGAVAAMSCTLPGIWLVLRQQSMLGDALSHTALPGVIVTFLAAQWAISSGLVSPGAMAGFEPFLLAGGAILVGVLTAVLTESIQKLGRVEGSAALGVVFTSLFALGLLLVRLKADNVHIDPDCVLFGQLELAVWDTVSIFGFEVPKAVLTNLSLLIINGFLLALFFKELRLSAFDPELATSLGLNARLMNYILVAVTAVTVVMAFTSVGSILVVAILIVPAACGWLSCDRLGWMIAVSLVIAAASAVTGHILAKTLPGVIASAAGLTGVQDASTPGMMAVACGLFFLLIYLFSPRHGIVSRWLGNLSLVCRMSSDDVLAALYRFEEPPVDREPTVANVRHASAWIGPVIWKYTIWRLRRLGWITVGPTLQLTPTGKIRAAEVVRGHRLWESYLFKNFQLGDAQLHGSADRVEHYLNQDLRTQLEAELDSPQVDPHGKAIPPS</sequence>
<reference evidence="12" key="1">
    <citation type="submission" date="2016-10" db="EMBL/GenBank/DDBJ databases">
        <authorList>
            <person name="Varghese N."/>
            <person name="Submissions S."/>
        </authorList>
    </citation>
    <scope>NUCLEOTIDE SEQUENCE [LARGE SCALE GENOMIC DNA]</scope>
    <source>
        <strain evidence="12">DSM 26348</strain>
    </source>
</reference>
<dbReference type="InterPro" id="IPR001367">
    <property type="entry name" value="Fe_dep_repressor"/>
</dbReference>
<dbReference type="GO" id="GO:0046983">
    <property type="term" value="F:protein dimerization activity"/>
    <property type="evidence" value="ECO:0007669"/>
    <property type="project" value="InterPro"/>
</dbReference>
<dbReference type="InterPro" id="IPR001626">
    <property type="entry name" value="ABC_TroCD"/>
</dbReference>
<evidence type="ECO:0000256" key="6">
    <source>
        <dbReference type="ARBA" id="ARBA00022989"/>
    </source>
</evidence>
<comment type="similarity">
    <text evidence="2 8">Belongs to the ABC-3 integral membrane protein family.</text>
</comment>
<dbReference type="PANTHER" id="PTHR30477">
    <property type="entry name" value="ABC-TRANSPORTER METAL-BINDING PROTEIN"/>
    <property type="match status" value="1"/>
</dbReference>
<dbReference type="GO" id="GO:0055085">
    <property type="term" value="P:transmembrane transport"/>
    <property type="evidence" value="ECO:0007669"/>
    <property type="project" value="InterPro"/>
</dbReference>
<feature type="transmembrane region" description="Helical" evidence="9">
    <location>
        <begin position="181"/>
        <end position="198"/>
    </location>
</feature>